<sequence length="320" mass="37234">MDFFTSSIIGGVVYDLIKEGVKLSIKNVFGEFYSINLDGNICNEFIEEINSIEGVESKVAYSSNLLNEENRYTVMFEQDMHKTSFAKRLDYIITLMNDRSNFREKINVEKLGKILGFSSVNDLKKYYLFSEEPSYEFIENLAIKLGVNVEWMQFGLGDPFKSMLPSIYIADQILQQEDFMDVQEFIFVIDDEPCIRKLGVIRRFDKFKYDYYPHAFIFRADVGGTGESELFSVYVFLKKLNSMGKMPSGVYKVSDKQFSELFNGKVYPGSIEKYGQDGGTYLLDDFIDLYHSEEEKKKYLNWYGQGFVDCQERIKTKISY</sequence>
<name>A0ABY8EA03_9FIRM</name>
<gene>
    <name evidence="1" type="ORF">P4S50_10205</name>
</gene>
<accession>A0ABY8EA03</accession>
<protein>
    <recommendedName>
        <fullName evidence="3">HTH cro/C1-type domain-containing protein</fullName>
    </recommendedName>
</protein>
<reference evidence="1 2" key="1">
    <citation type="submission" date="2023-03" db="EMBL/GenBank/DDBJ databases">
        <title>Complete genome sequence of Tepidibacter sp. SWIR-1, isolated from a deep-sea hydrothermal vent.</title>
        <authorList>
            <person name="Li X."/>
        </authorList>
    </citation>
    <scope>NUCLEOTIDE SEQUENCE [LARGE SCALE GENOMIC DNA]</scope>
    <source>
        <strain evidence="1 2">SWIR-1</strain>
    </source>
</reference>
<dbReference type="Proteomes" id="UP001222800">
    <property type="component" value="Chromosome"/>
</dbReference>
<dbReference type="EMBL" id="CP120733">
    <property type="protein sequence ID" value="WFD08770.1"/>
    <property type="molecule type" value="Genomic_DNA"/>
</dbReference>
<dbReference type="RefSeq" id="WP_277730683.1">
    <property type="nucleotide sequence ID" value="NZ_CP120733.1"/>
</dbReference>
<keyword evidence="2" id="KW-1185">Reference proteome</keyword>
<proteinExistence type="predicted"/>
<dbReference type="Pfam" id="PF20701">
    <property type="entry name" value="HetE-N"/>
    <property type="match status" value="1"/>
</dbReference>
<evidence type="ECO:0008006" key="3">
    <source>
        <dbReference type="Google" id="ProtNLM"/>
    </source>
</evidence>
<evidence type="ECO:0000313" key="1">
    <source>
        <dbReference type="EMBL" id="WFD08770.1"/>
    </source>
</evidence>
<evidence type="ECO:0000313" key="2">
    <source>
        <dbReference type="Proteomes" id="UP001222800"/>
    </source>
</evidence>
<organism evidence="1 2">
    <name type="scientific">Tepidibacter hydrothermalis</name>
    <dbReference type="NCBI Taxonomy" id="3036126"/>
    <lineage>
        <taxon>Bacteria</taxon>
        <taxon>Bacillati</taxon>
        <taxon>Bacillota</taxon>
        <taxon>Clostridia</taxon>
        <taxon>Peptostreptococcales</taxon>
        <taxon>Peptostreptococcaceae</taxon>
        <taxon>Tepidibacter</taxon>
    </lineage>
</organism>